<evidence type="ECO:0000256" key="6">
    <source>
        <dbReference type="ARBA" id="ARBA00023077"/>
    </source>
</evidence>
<dbReference type="Pfam" id="PF13715">
    <property type="entry name" value="CarbopepD_reg_2"/>
    <property type="match status" value="1"/>
</dbReference>
<dbReference type="InterPro" id="IPR008969">
    <property type="entry name" value="CarboxyPept-like_regulatory"/>
</dbReference>
<feature type="domain" description="TonB-dependent receptor-like beta-barrel" evidence="13">
    <location>
        <begin position="315"/>
        <end position="754"/>
    </location>
</feature>
<protein>
    <submittedName>
        <fullName evidence="15">Outer membrane receptor proteins, mostly Fe transport</fullName>
    </submittedName>
</protein>
<keyword evidence="8 15" id="KW-0675">Receptor</keyword>
<accession>A0A0S7BR94</accession>
<feature type="signal peptide" evidence="12">
    <location>
        <begin position="1"/>
        <end position="22"/>
    </location>
</feature>
<organism evidence="15">
    <name type="scientific">Lentimicrobium saccharophilum</name>
    <dbReference type="NCBI Taxonomy" id="1678841"/>
    <lineage>
        <taxon>Bacteria</taxon>
        <taxon>Pseudomonadati</taxon>
        <taxon>Bacteroidota</taxon>
        <taxon>Bacteroidia</taxon>
        <taxon>Bacteroidales</taxon>
        <taxon>Lentimicrobiaceae</taxon>
        <taxon>Lentimicrobium</taxon>
    </lineage>
</organism>
<dbReference type="PANTHER" id="PTHR30069:SF29">
    <property type="entry name" value="HEMOGLOBIN AND HEMOGLOBIN-HAPTOGLOBIN-BINDING PROTEIN 1-RELATED"/>
    <property type="match status" value="1"/>
</dbReference>
<dbReference type="PROSITE" id="PS52016">
    <property type="entry name" value="TONB_DEPENDENT_REC_3"/>
    <property type="match status" value="1"/>
</dbReference>
<keyword evidence="5 12" id="KW-0732">Signal</keyword>
<dbReference type="STRING" id="1678841.TBC1_11953"/>
<keyword evidence="3 10" id="KW-1134">Transmembrane beta strand</keyword>
<dbReference type="CDD" id="cd01347">
    <property type="entry name" value="ligand_gated_channel"/>
    <property type="match status" value="1"/>
</dbReference>
<keyword evidence="2 10" id="KW-0813">Transport</keyword>
<feature type="domain" description="TonB-dependent receptor plug" evidence="14">
    <location>
        <begin position="119"/>
        <end position="228"/>
    </location>
</feature>
<dbReference type="PANTHER" id="PTHR30069">
    <property type="entry name" value="TONB-DEPENDENT OUTER MEMBRANE RECEPTOR"/>
    <property type="match status" value="1"/>
</dbReference>
<evidence type="ECO:0000313" key="16">
    <source>
        <dbReference type="Proteomes" id="UP000053091"/>
    </source>
</evidence>
<evidence type="ECO:0000256" key="4">
    <source>
        <dbReference type="ARBA" id="ARBA00022692"/>
    </source>
</evidence>
<dbReference type="InterPro" id="IPR036942">
    <property type="entry name" value="Beta-barrel_TonB_sf"/>
</dbReference>
<evidence type="ECO:0000256" key="10">
    <source>
        <dbReference type="PROSITE-ProRule" id="PRU01360"/>
    </source>
</evidence>
<dbReference type="GO" id="GO:0044718">
    <property type="term" value="P:siderophore transmembrane transport"/>
    <property type="evidence" value="ECO:0007669"/>
    <property type="project" value="TreeGrafter"/>
</dbReference>
<keyword evidence="9 10" id="KW-0998">Cell outer membrane</keyword>
<keyword evidence="16" id="KW-1185">Reference proteome</keyword>
<evidence type="ECO:0000256" key="12">
    <source>
        <dbReference type="SAM" id="SignalP"/>
    </source>
</evidence>
<comment type="subcellular location">
    <subcellularLocation>
        <location evidence="1 10">Cell outer membrane</location>
        <topology evidence="1 10">Multi-pass membrane protein</topology>
    </subcellularLocation>
</comment>
<evidence type="ECO:0000313" key="15">
    <source>
        <dbReference type="EMBL" id="GAP42813.1"/>
    </source>
</evidence>
<feature type="chain" id="PRO_5006633120" evidence="12">
    <location>
        <begin position="23"/>
        <end position="780"/>
    </location>
</feature>
<dbReference type="OrthoDB" id="9760333at2"/>
<dbReference type="Pfam" id="PF00593">
    <property type="entry name" value="TonB_dep_Rec_b-barrel"/>
    <property type="match status" value="1"/>
</dbReference>
<dbReference type="Gene3D" id="2.40.170.20">
    <property type="entry name" value="TonB-dependent receptor, beta-barrel domain"/>
    <property type="match status" value="1"/>
</dbReference>
<dbReference type="Gene3D" id="2.60.40.1120">
    <property type="entry name" value="Carboxypeptidase-like, regulatory domain"/>
    <property type="match status" value="1"/>
</dbReference>
<reference evidence="15" key="1">
    <citation type="journal article" date="2015" name="Genome Announc.">
        <title>Draft Genome Sequence of Bacteroidales Strain TBC1, a Novel Isolate from a Methanogenic Wastewater Treatment System.</title>
        <authorList>
            <person name="Tourlousse D.M."/>
            <person name="Matsuura N."/>
            <person name="Sun L."/>
            <person name="Toyonaga M."/>
            <person name="Kuroda K."/>
            <person name="Ohashi A."/>
            <person name="Cruz R."/>
            <person name="Yamaguchi T."/>
            <person name="Sekiguchi Y."/>
        </authorList>
    </citation>
    <scope>NUCLEOTIDE SEQUENCE [LARGE SCALE GENOMIC DNA]</scope>
    <source>
        <strain evidence="15">TBC1</strain>
    </source>
</reference>
<evidence type="ECO:0000256" key="11">
    <source>
        <dbReference type="RuleBase" id="RU003357"/>
    </source>
</evidence>
<evidence type="ECO:0000256" key="9">
    <source>
        <dbReference type="ARBA" id="ARBA00023237"/>
    </source>
</evidence>
<keyword evidence="7 10" id="KW-0472">Membrane</keyword>
<keyword evidence="4 10" id="KW-0812">Transmembrane</keyword>
<dbReference type="InterPro" id="IPR039426">
    <property type="entry name" value="TonB-dep_rcpt-like"/>
</dbReference>
<dbReference type="InterPro" id="IPR012910">
    <property type="entry name" value="Plug_dom"/>
</dbReference>
<dbReference type="InterPro" id="IPR037066">
    <property type="entry name" value="Plug_dom_sf"/>
</dbReference>
<evidence type="ECO:0000256" key="1">
    <source>
        <dbReference type="ARBA" id="ARBA00004571"/>
    </source>
</evidence>
<dbReference type="AlphaFoldDB" id="A0A0S7BR94"/>
<evidence type="ECO:0000259" key="13">
    <source>
        <dbReference type="Pfam" id="PF00593"/>
    </source>
</evidence>
<evidence type="ECO:0000256" key="7">
    <source>
        <dbReference type="ARBA" id="ARBA00023136"/>
    </source>
</evidence>
<dbReference type="EMBL" id="DF968182">
    <property type="protein sequence ID" value="GAP42813.1"/>
    <property type="molecule type" value="Genomic_DNA"/>
</dbReference>
<evidence type="ECO:0000256" key="5">
    <source>
        <dbReference type="ARBA" id="ARBA00022729"/>
    </source>
</evidence>
<proteinExistence type="inferred from homology"/>
<name>A0A0S7BR94_9BACT</name>
<gene>
    <name evidence="15" type="ORF">TBC1_11953</name>
</gene>
<comment type="similarity">
    <text evidence="10 11">Belongs to the TonB-dependent receptor family.</text>
</comment>
<dbReference type="Pfam" id="PF07715">
    <property type="entry name" value="Plug"/>
    <property type="match status" value="1"/>
</dbReference>
<keyword evidence="6 11" id="KW-0798">TonB box</keyword>
<dbReference type="GO" id="GO:0015344">
    <property type="term" value="F:siderophore uptake transmembrane transporter activity"/>
    <property type="evidence" value="ECO:0007669"/>
    <property type="project" value="TreeGrafter"/>
</dbReference>
<sequence length="780" mass="86222">MRNRYMIWAFAALLLSAESIIAQPCLGGRVLDAASLSPLPGASILVKAGKGTTTDKDGAFRLCTLQGDSVTLTISFLGYQTFRGRFAADATGLRILLSPATTDMETFVVSATRTDSRIANTPVRIEQVGPAKMQALPLQSVDEVLKVVPGVNYGRSFGIFSTKATVTMRGMSGKEQGRVLILVDGIPMNKSDGGGFDWNMIDAAQIEKVEVTKGAGSAIYGGNAMGGIINIITKKSVEKLFVNAGLSYGSFNTMGGRLNAGGAIKVKQPGNSWTWTANTFYRASDGYITQPDAEQQANPYIVKSDLREGGASFRTNYNIGSRHSIGASLSYYNDNRGTGEKVFQPRGNTTDHDSYGITLNYKGYLGSYTLHSSAYFLNEDYKKVNEYLKDDYTWYEVLSTRRDFGWLTTVTRELGKNHKLTGGFDLRNGSVDAYDKYYTSTDIIYNAGKMNTWSMFAQDEIGLFNDRVRILAGVRYDIARFYDGLFYTEAPTQESFFMEAYQNKAMPTHTRSAVSPRISAHYRWNEQGRVYAGYSRGFRPAVLDDMCRSGRIKGGFKVASPDLRPEYLNNFEAGIDLRPFANGPLNGISLEASAYYSRGSDFQYYVTNGQTIDMGFGERPILIRANISEVEIYGAELSVNIEITPAVTFYSGYAFASAEILDYVKIAANDTIDLAGKTMTDVPRHIINAGLIWTNRFVNAGASFRYTGAAYINDQNTVDEILNRDKYPGYPTLDLRFWRPVGKHLKVSLNLQNLFDEKIYDSKFNVGPGRFITAGLEAGF</sequence>
<evidence type="ECO:0000259" key="14">
    <source>
        <dbReference type="Pfam" id="PF07715"/>
    </source>
</evidence>
<dbReference type="SUPFAM" id="SSF49464">
    <property type="entry name" value="Carboxypeptidase regulatory domain-like"/>
    <property type="match status" value="1"/>
</dbReference>
<evidence type="ECO:0000256" key="2">
    <source>
        <dbReference type="ARBA" id="ARBA00022448"/>
    </source>
</evidence>
<evidence type="ECO:0000256" key="3">
    <source>
        <dbReference type="ARBA" id="ARBA00022452"/>
    </source>
</evidence>
<dbReference type="Proteomes" id="UP000053091">
    <property type="component" value="Unassembled WGS sequence"/>
</dbReference>
<evidence type="ECO:0000256" key="8">
    <source>
        <dbReference type="ARBA" id="ARBA00023170"/>
    </source>
</evidence>
<dbReference type="InterPro" id="IPR000531">
    <property type="entry name" value="Beta-barrel_TonB"/>
</dbReference>
<dbReference type="Gene3D" id="2.170.130.10">
    <property type="entry name" value="TonB-dependent receptor, plug domain"/>
    <property type="match status" value="1"/>
</dbReference>
<dbReference type="RefSeq" id="WP_082189480.1">
    <property type="nucleotide sequence ID" value="NZ_DF968182.1"/>
</dbReference>
<dbReference type="SUPFAM" id="SSF56935">
    <property type="entry name" value="Porins"/>
    <property type="match status" value="1"/>
</dbReference>
<dbReference type="GO" id="GO:0009279">
    <property type="term" value="C:cell outer membrane"/>
    <property type="evidence" value="ECO:0007669"/>
    <property type="project" value="UniProtKB-SubCell"/>
</dbReference>